<dbReference type="EMBL" id="BARW01031316">
    <property type="protein sequence ID" value="GAJ14993.1"/>
    <property type="molecule type" value="Genomic_DNA"/>
</dbReference>
<sequence>VGAGRTEFARALIGYDPPIDGEEFINGEKAVVKNIRQMQRKYKLYYLSENRKEEGLFLDHSIKVNISSSILNKIKNRLGMLNFKKEKEVANKFKEKLDIKTPSINQMVNNLSGGNQQKVSIAKGLSVEPDILIIDEPTVGIDIKTKAEIHRLMHNLTKEGKSIICITSDMQEIIQIADRIVVFKAGKIKGELKNTKVYGEMSKRIMKLIMD</sequence>
<keyword evidence="1" id="KW-0813">Transport</keyword>
<dbReference type="GO" id="GO:0016887">
    <property type="term" value="F:ATP hydrolysis activity"/>
    <property type="evidence" value="ECO:0007669"/>
    <property type="project" value="InterPro"/>
</dbReference>
<dbReference type="InterPro" id="IPR027417">
    <property type="entry name" value="P-loop_NTPase"/>
</dbReference>
<keyword evidence="3" id="KW-0677">Repeat</keyword>
<dbReference type="InterPro" id="IPR003439">
    <property type="entry name" value="ABC_transporter-like_ATP-bd"/>
</dbReference>
<evidence type="ECO:0000256" key="5">
    <source>
        <dbReference type="ARBA" id="ARBA00022840"/>
    </source>
</evidence>
<dbReference type="InterPro" id="IPR017871">
    <property type="entry name" value="ABC_transporter-like_CS"/>
</dbReference>
<comment type="caution">
    <text evidence="9">The sequence shown here is derived from an EMBL/GenBank/DDBJ whole genome shotgun (WGS) entry which is preliminary data.</text>
</comment>
<protein>
    <recommendedName>
        <fullName evidence="8">ABC transporter domain-containing protein</fullName>
    </recommendedName>
</protein>
<evidence type="ECO:0000256" key="7">
    <source>
        <dbReference type="ARBA" id="ARBA00023136"/>
    </source>
</evidence>
<feature type="non-terminal residue" evidence="9">
    <location>
        <position position="1"/>
    </location>
</feature>
<evidence type="ECO:0000259" key="8">
    <source>
        <dbReference type="PROSITE" id="PS50893"/>
    </source>
</evidence>
<dbReference type="PANTHER" id="PTHR43790:SF3">
    <property type="entry name" value="D-ALLOSE IMPORT ATP-BINDING PROTEIN ALSA-RELATED"/>
    <property type="match status" value="1"/>
</dbReference>
<dbReference type="PROSITE" id="PS00211">
    <property type="entry name" value="ABC_TRANSPORTER_1"/>
    <property type="match status" value="1"/>
</dbReference>
<evidence type="ECO:0000256" key="1">
    <source>
        <dbReference type="ARBA" id="ARBA00022448"/>
    </source>
</evidence>
<evidence type="ECO:0000256" key="2">
    <source>
        <dbReference type="ARBA" id="ARBA00022475"/>
    </source>
</evidence>
<keyword evidence="6" id="KW-1278">Translocase</keyword>
<reference evidence="9" key="1">
    <citation type="journal article" date="2014" name="Front. Microbiol.">
        <title>High frequency of phylogenetically diverse reductive dehalogenase-homologous genes in deep subseafloor sedimentary metagenomes.</title>
        <authorList>
            <person name="Kawai M."/>
            <person name="Futagami T."/>
            <person name="Toyoda A."/>
            <person name="Takaki Y."/>
            <person name="Nishi S."/>
            <person name="Hori S."/>
            <person name="Arai W."/>
            <person name="Tsubouchi T."/>
            <person name="Morono Y."/>
            <person name="Uchiyama I."/>
            <person name="Ito T."/>
            <person name="Fujiyama A."/>
            <person name="Inagaki F."/>
            <person name="Takami H."/>
        </authorList>
    </citation>
    <scope>NUCLEOTIDE SEQUENCE</scope>
    <source>
        <strain evidence="9">Expedition CK06-06</strain>
    </source>
</reference>
<evidence type="ECO:0000313" key="9">
    <source>
        <dbReference type="EMBL" id="GAJ14993.1"/>
    </source>
</evidence>
<dbReference type="InterPro" id="IPR050107">
    <property type="entry name" value="ABC_carbohydrate_import_ATPase"/>
</dbReference>
<dbReference type="SUPFAM" id="SSF52540">
    <property type="entry name" value="P-loop containing nucleoside triphosphate hydrolases"/>
    <property type="match status" value="1"/>
</dbReference>
<dbReference type="AlphaFoldDB" id="X1UBW4"/>
<keyword evidence="4" id="KW-0547">Nucleotide-binding</keyword>
<keyword evidence="5" id="KW-0067">ATP-binding</keyword>
<dbReference type="CDD" id="cd03215">
    <property type="entry name" value="ABC_Carb_Monos_II"/>
    <property type="match status" value="1"/>
</dbReference>
<dbReference type="Gene3D" id="3.40.50.300">
    <property type="entry name" value="P-loop containing nucleotide triphosphate hydrolases"/>
    <property type="match status" value="1"/>
</dbReference>
<keyword evidence="7" id="KW-0472">Membrane</keyword>
<feature type="domain" description="ABC transporter" evidence="8">
    <location>
        <begin position="1"/>
        <end position="210"/>
    </location>
</feature>
<keyword evidence="2" id="KW-1003">Cell membrane</keyword>
<evidence type="ECO:0000256" key="6">
    <source>
        <dbReference type="ARBA" id="ARBA00022967"/>
    </source>
</evidence>
<evidence type="ECO:0000256" key="4">
    <source>
        <dbReference type="ARBA" id="ARBA00022741"/>
    </source>
</evidence>
<gene>
    <name evidence="9" type="ORF">S12H4_49845</name>
</gene>
<dbReference type="PROSITE" id="PS50893">
    <property type="entry name" value="ABC_TRANSPORTER_2"/>
    <property type="match status" value="1"/>
</dbReference>
<dbReference type="GO" id="GO:0005524">
    <property type="term" value="F:ATP binding"/>
    <property type="evidence" value="ECO:0007669"/>
    <property type="project" value="UniProtKB-KW"/>
</dbReference>
<organism evidence="9">
    <name type="scientific">marine sediment metagenome</name>
    <dbReference type="NCBI Taxonomy" id="412755"/>
    <lineage>
        <taxon>unclassified sequences</taxon>
        <taxon>metagenomes</taxon>
        <taxon>ecological metagenomes</taxon>
    </lineage>
</organism>
<dbReference type="Pfam" id="PF00005">
    <property type="entry name" value="ABC_tran"/>
    <property type="match status" value="1"/>
</dbReference>
<proteinExistence type="predicted"/>
<name>X1UBW4_9ZZZZ</name>
<evidence type="ECO:0000256" key="3">
    <source>
        <dbReference type="ARBA" id="ARBA00022737"/>
    </source>
</evidence>
<dbReference type="PANTHER" id="PTHR43790">
    <property type="entry name" value="CARBOHYDRATE TRANSPORT ATP-BINDING PROTEIN MG119-RELATED"/>
    <property type="match status" value="1"/>
</dbReference>
<accession>X1UBW4</accession>